<dbReference type="NCBIfam" id="NF002085">
    <property type="entry name" value="PRK00915.1-2"/>
    <property type="match status" value="1"/>
</dbReference>
<evidence type="ECO:0000259" key="13">
    <source>
        <dbReference type="PROSITE" id="PS50991"/>
    </source>
</evidence>
<keyword evidence="11 12" id="KW-0100">Branched-chain amino acid biosynthesis</keyword>
<keyword evidence="5 12" id="KW-0432">Leucine biosynthesis</keyword>
<dbReference type="GO" id="GO:0005737">
    <property type="term" value="C:cytoplasm"/>
    <property type="evidence" value="ECO:0007669"/>
    <property type="project" value="UniProtKB-UniRule"/>
</dbReference>
<dbReference type="PANTHER" id="PTHR10277">
    <property type="entry name" value="HOMOCITRATE SYNTHASE-RELATED"/>
    <property type="match status" value="1"/>
</dbReference>
<evidence type="ECO:0000256" key="5">
    <source>
        <dbReference type="ARBA" id="ARBA00022430"/>
    </source>
</evidence>
<comment type="caution">
    <text evidence="14">The sequence shown here is derived from an EMBL/GenBank/DDBJ whole genome shotgun (WGS) entry which is preliminary data.</text>
</comment>
<dbReference type="NCBIfam" id="NF002086">
    <property type="entry name" value="PRK00915.1-3"/>
    <property type="match status" value="1"/>
</dbReference>
<dbReference type="SUPFAM" id="SSF51569">
    <property type="entry name" value="Aldolase"/>
    <property type="match status" value="1"/>
</dbReference>
<keyword evidence="10 12" id="KW-0464">Manganese</keyword>
<evidence type="ECO:0000313" key="15">
    <source>
        <dbReference type="Proteomes" id="UP000295063"/>
    </source>
</evidence>
<dbReference type="EMBL" id="SLUI01000028">
    <property type="protein sequence ID" value="TCL31587.1"/>
    <property type="molecule type" value="Genomic_DNA"/>
</dbReference>
<feature type="binding site" evidence="12">
    <location>
        <position position="239"/>
    </location>
    <ligand>
        <name>Mn(2+)</name>
        <dbReference type="ChEBI" id="CHEBI:29035"/>
    </ligand>
</feature>
<dbReference type="PANTHER" id="PTHR10277:SF9">
    <property type="entry name" value="2-ISOPROPYLMALATE SYNTHASE 1, CHLOROPLASTIC-RELATED"/>
    <property type="match status" value="1"/>
</dbReference>
<dbReference type="Gene3D" id="3.20.20.70">
    <property type="entry name" value="Aldolase class I"/>
    <property type="match status" value="1"/>
</dbReference>
<keyword evidence="9 12" id="KW-0479">Metal-binding</keyword>
<dbReference type="GO" id="GO:0009098">
    <property type="term" value="P:L-leucine biosynthetic process"/>
    <property type="evidence" value="ECO:0007669"/>
    <property type="project" value="UniProtKB-UniRule"/>
</dbReference>
<accession>A0A4R1PVC2</accession>
<dbReference type="FunFam" id="3.30.160.270:FF:000001">
    <property type="entry name" value="2-isopropylmalate synthase"/>
    <property type="match status" value="1"/>
</dbReference>
<keyword evidence="6 12" id="KW-0963">Cytoplasm</keyword>
<feature type="domain" description="Pyruvate carboxyltransferase" evidence="13">
    <location>
        <begin position="6"/>
        <end position="268"/>
    </location>
</feature>
<dbReference type="RefSeq" id="WP_132083781.1">
    <property type="nucleotide sequence ID" value="NZ_DAMAKO010000026.1"/>
</dbReference>
<dbReference type="InterPro" id="IPR013709">
    <property type="entry name" value="2-isopropylmalate_synth_dimer"/>
</dbReference>
<reference evidence="14 15" key="1">
    <citation type="submission" date="2019-03" db="EMBL/GenBank/DDBJ databases">
        <title>Genomic Encyclopedia of Type Strains, Phase IV (KMG-IV): sequencing the most valuable type-strain genomes for metagenomic binning, comparative biology and taxonomic classification.</title>
        <authorList>
            <person name="Goeker M."/>
        </authorList>
    </citation>
    <scope>NUCLEOTIDE SEQUENCE [LARGE SCALE GENOMIC DNA]</scope>
    <source>
        <strain evidence="14 15">DSM 15969</strain>
    </source>
</reference>
<dbReference type="EC" id="2.3.3.13" evidence="3 12"/>
<dbReference type="Gene3D" id="3.30.160.270">
    <property type="match status" value="1"/>
</dbReference>
<feature type="binding site" evidence="12">
    <location>
        <position position="203"/>
    </location>
    <ligand>
        <name>Mn(2+)</name>
        <dbReference type="ChEBI" id="CHEBI:29035"/>
    </ligand>
</feature>
<comment type="similarity">
    <text evidence="2 12">Belongs to the alpha-IPM synthase/homocitrate synthase family. LeuA type 1 subfamily.</text>
</comment>
<evidence type="ECO:0000256" key="2">
    <source>
        <dbReference type="ARBA" id="ARBA00009396"/>
    </source>
</evidence>
<comment type="pathway">
    <text evidence="1 12">Amino-acid biosynthesis; L-leucine biosynthesis; L-leucine from 3-methyl-2-oxobutanoate: step 1/4.</text>
</comment>
<dbReference type="InterPro" id="IPR000891">
    <property type="entry name" value="PYR_CT"/>
</dbReference>
<feature type="binding site" evidence="12">
    <location>
        <position position="15"/>
    </location>
    <ligand>
        <name>Mn(2+)</name>
        <dbReference type="ChEBI" id="CHEBI:29035"/>
    </ligand>
</feature>
<dbReference type="CDD" id="cd07940">
    <property type="entry name" value="DRE_TIM_IPMS"/>
    <property type="match status" value="1"/>
</dbReference>
<dbReference type="InterPro" id="IPR005671">
    <property type="entry name" value="LeuA_bact_synth"/>
</dbReference>
<evidence type="ECO:0000256" key="1">
    <source>
        <dbReference type="ARBA" id="ARBA00004689"/>
    </source>
</evidence>
<evidence type="ECO:0000256" key="8">
    <source>
        <dbReference type="ARBA" id="ARBA00022679"/>
    </source>
</evidence>
<evidence type="ECO:0000256" key="3">
    <source>
        <dbReference type="ARBA" id="ARBA00012973"/>
    </source>
</evidence>
<dbReference type="GO" id="GO:0003985">
    <property type="term" value="F:acetyl-CoA C-acetyltransferase activity"/>
    <property type="evidence" value="ECO:0007669"/>
    <property type="project" value="UniProtKB-UniRule"/>
</dbReference>
<dbReference type="InterPro" id="IPR054691">
    <property type="entry name" value="LeuA/HCS_post-cat"/>
</dbReference>
<dbReference type="PROSITE" id="PS00815">
    <property type="entry name" value="AIPM_HOMOCIT_SYNTH_1"/>
    <property type="match status" value="1"/>
</dbReference>
<proteinExistence type="inferred from homology"/>
<dbReference type="GO" id="GO:0003852">
    <property type="term" value="F:2-isopropylmalate synthase activity"/>
    <property type="evidence" value="ECO:0007669"/>
    <property type="project" value="UniProtKB-UniRule"/>
</dbReference>
<dbReference type="Pfam" id="PF22617">
    <property type="entry name" value="HCS_D2"/>
    <property type="match status" value="1"/>
</dbReference>
<dbReference type="SMART" id="SM00917">
    <property type="entry name" value="LeuA_dimer"/>
    <property type="match status" value="1"/>
</dbReference>
<dbReference type="InterPro" id="IPR036230">
    <property type="entry name" value="LeuA_allosteric_dom_sf"/>
</dbReference>
<evidence type="ECO:0000256" key="7">
    <source>
        <dbReference type="ARBA" id="ARBA00022605"/>
    </source>
</evidence>
<dbReference type="InterPro" id="IPR002034">
    <property type="entry name" value="AIPM/Hcit_synth_CS"/>
</dbReference>
<dbReference type="Pfam" id="PF08502">
    <property type="entry name" value="LeuA_dimer"/>
    <property type="match status" value="1"/>
</dbReference>
<gene>
    <name evidence="12" type="primary">leuA</name>
    <name evidence="14" type="ORF">EV210_1286</name>
</gene>
<sequence>MAASRIKIFDTTLRDGEQTPGICLDAKEKVEIAQALARMGVDVIEGGFPIASPGDFAAVSQIAAAVKGVSVAALARAYAKDIDAAKEALQYAENPRIHVFLATSDLHLEYKLKMTREQALAQAEQAVRYAKQFTSDIEFSAEDASRSDREFLCQVYTAAIAAGATVINVPDTVGYSTPGEFGDLIRYITQHVSNIQQAVISVHCHNDLGMAVANSLAAIENGARQIECTINGLGERAGNTALEELVMALATRKEYYQAATTIDTRQIYRTSRLVSALTGIAISPTKAIVGDNAFAHESGIHQHGVLNNPLTYEIINPEMVGVSRNSIVLGKHSGRHAFEERIRQLGYELPEEKINSLFIEFKELADRKKMVYDRDVEALIADRQKAIDTWYRLIYHHVVSGNHTMATATVRLETEHGPVEQASCGDGPVDAIFKAIEKAVGFSICLKDYQLRAVTSGEDALGEATVWLERDERSFIGRGLSTDVIEASARAYMSAINKMIAACGYPEDKKIPGGF</sequence>
<dbReference type="FunFam" id="3.20.20.70:FF:000010">
    <property type="entry name" value="2-isopropylmalate synthase"/>
    <property type="match status" value="1"/>
</dbReference>
<dbReference type="FunFam" id="1.10.238.260:FF:000001">
    <property type="entry name" value="2-isopropylmalate synthase"/>
    <property type="match status" value="1"/>
</dbReference>
<dbReference type="AlphaFoldDB" id="A0A4R1PVC2"/>
<comment type="subunit">
    <text evidence="12">Homodimer.</text>
</comment>
<dbReference type="HAMAP" id="MF_01025">
    <property type="entry name" value="LeuA_type1"/>
    <property type="match status" value="1"/>
</dbReference>
<dbReference type="Proteomes" id="UP000295063">
    <property type="component" value="Unassembled WGS sequence"/>
</dbReference>
<evidence type="ECO:0000313" key="14">
    <source>
        <dbReference type="EMBL" id="TCL31587.1"/>
    </source>
</evidence>
<evidence type="ECO:0000256" key="12">
    <source>
        <dbReference type="HAMAP-Rule" id="MF_01025"/>
    </source>
</evidence>
<dbReference type="Pfam" id="PF00682">
    <property type="entry name" value="HMGL-like"/>
    <property type="match status" value="1"/>
</dbReference>
<dbReference type="PROSITE" id="PS50991">
    <property type="entry name" value="PYR_CT"/>
    <property type="match status" value="1"/>
</dbReference>
<dbReference type="PROSITE" id="PS00816">
    <property type="entry name" value="AIPM_HOMOCIT_SYNTH_2"/>
    <property type="match status" value="1"/>
</dbReference>
<organism evidence="14 15">
    <name type="scientific">Anaerospora hongkongensis</name>
    <dbReference type="NCBI Taxonomy" id="244830"/>
    <lineage>
        <taxon>Bacteria</taxon>
        <taxon>Bacillati</taxon>
        <taxon>Bacillota</taxon>
        <taxon>Negativicutes</taxon>
        <taxon>Selenomonadales</taxon>
        <taxon>Sporomusaceae</taxon>
        <taxon>Anaerospora</taxon>
    </lineage>
</organism>
<keyword evidence="8 12" id="KW-0808">Transferase</keyword>
<comment type="function">
    <text evidence="12">Catalyzes the condensation of the acetyl group of acetyl-CoA with 3-methyl-2-oxobutanoate (2-ketoisovalerate) to form 3-carboxy-3-hydroxy-4-methylpentanoate (2-isopropylmalate).</text>
</comment>
<feature type="binding site" evidence="12">
    <location>
        <position position="205"/>
    </location>
    <ligand>
        <name>Mn(2+)</name>
        <dbReference type="ChEBI" id="CHEBI:29035"/>
    </ligand>
</feature>
<protein>
    <recommendedName>
        <fullName evidence="4 12">2-isopropylmalate synthase</fullName>
        <ecNumber evidence="3 12">2.3.3.13</ecNumber>
    </recommendedName>
    <alternativeName>
        <fullName evidence="12">Alpha-IPM synthase</fullName>
    </alternativeName>
    <alternativeName>
        <fullName evidence="12">Alpha-isopropylmalate synthase</fullName>
    </alternativeName>
</protein>
<evidence type="ECO:0000256" key="10">
    <source>
        <dbReference type="ARBA" id="ARBA00023211"/>
    </source>
</evidence>
<dbReference type="GO" id="GO:0030145">
    <property type="term" value="F:manganese ion binding"/>
    <property type="evidence" value="ECO:0007669"/>
    <property type="project" value="UniProtKB-UniRule"/>
</dbReference>
<dbReference type="Gene3D" id="1.10.238.260">
    <property type="match status" value="1"/>
</dbReference>
<dbReference type="SUPFAM" id="SSF110921">
    <property type="entry name" value="2-isopropylmalate synthase LeuA, allosteric (dimerisation) domain"/>
    <property type="match status" value="1"/>
</dbReference>
<dbReference type="OrthoDB" id="9804858at2"/>
<evidence type="ECO:0000256" key="4">
    <source>
        <dbReference type="ARBA" id="ARBA00018198"/>
    </source>
</evidence>
<keyword evidence="7 12" id="KW-0028">Amino-acid biosynthesis</keyword>
<name>A0A4R1PVC2_9FIRM</name>
<feature type="region of interest" description="Regulatory domain" evidence="12">
    <location>
        <begin position="392"/>
        <end position="515"/>
    </location>
</feature>
<dbReference type="InterPro" id="IPR013785">
    <property type="entry name" value="Aldolase_TIM"/>
</dbReference>
<comment type="cofactor">
    <cofactor evidence="12">
        <name>Mn(2+)</name>
        <dbReference type="ChEBI" id="CHEBI:29035"/>
    </cofactor>
</comment>
<evidence type="ECO:0000256" key="6">
    <source>
        <dbReference type="ARBA" id="ARBA00022490"/>
    </source>
</evidence>
<dbReference type="NCBIfam" id="TIGR00973">
    <property type="entry name" value="leuA_bact"/>
    <property type="match status" value="1"/>
</dbReference>
<keyword evidence="15" id="KW-1185">Reference proteome</keyword>
<evidence type="ECO:0000256" key="11">
    <source>
        <dbReference type="ARBA" id="ARBA00023304"/>
    </source>
</evidence>
<evidence type="ECO:0000256" key="9">
    <source>
        <dbReference type="ARBA" id="ARBA00022723"/>
    </source>
</evidence>
<dbReference type="UniPathway" id="UPA00048">
    <property type="reaction ID" value="UER00070"/>
</dbReference>
<comment type="catalytic activity">
    <reaction evidence="12">
        <text>3-methyl-2-oxobutanoate + acetyl-CoA + H2O = (2S)-2-isopropylmalate + CoA + H(+)</text>
        <dbReference type="Rhea" id="RHEA:21524"/>
        <dbReference type="ChEBI" id="CHEBI:1178"/>
        <dbReference type="ChEBI" id="CHEBI:11851"/>
        <dbReference type="ChEBI" id="CHEBI:15377"/>
        <dbReference type="ChEBI" id="CHEBI:15378"/>
        <dbReference type="ChEBI" id="CHEBI:57287"/>
        <dbReference type="ChEBI" id="CHEBI:57288"/>
        <dbReference type="EC" id="2.3.3.13"/>
    </reaction>
</comment>
<dbReference type="InterPro" id="IPR050073">
    <property type="entry name" value="2-IPM_HCS-like"/>
</dbReference>